<dbReference type="Pfam" id="PF04422">
    <property type="entry name" value="FrhB_FdhB_N"/>
    <property type="match status" value="1"/>
</dbReference>
<dbReference type="InterPro" id="IPR017900">
    <property type="entry name" value="4Fe4S_Fe_S_CS"/>
</dbReference>
<dbReference type="PROSITE" id="PS51379">
    <property type="entry name" value="4FE4S_FER_2"/>
    <property type="match status" value="2"/>
</dbReference>
<protein>
    <recommendedName>
        <fullName evidence="6">4Fe-4S ferredoxin-type domain-containing protein</fullName>
    </recommendedName>
</protein>
<dbReference type="Gene3D" id="3.30.70.20">
    <property type="match status" value="1"/>
</dbReference>
<gene>
    <name evidence="7" type="ORF">DU55_04665</name>
</gene>
<feature type="domain" description="4Fe-4S ferredoxin-type" evidence="6">
    <location>
        <begin position="6"/>
        <end position="35"/>
    </location>
</feature>
<evidence type="ECO:0000256" key="2">
    <source>
        <dbReference type="ARBA" id="ARBA00022723"/>
    </source>
</evidence>
<dbReference type="GO" id="GO:0046872">
    <property type="term" value="F:metal ion binding"/>
    <property type="evidence" value="ECO:0007669"/>
    <property type="project" value="UniProtKB-KW"/>
</dbReference>
<dbReference type="Pfam" id="PF04432">
    <property type="entry name" value="FrhB_FdhB_C"/>
    <property type="match status" value="1"/>
</dbReference>
<dbReference type="AlphaFoldDB" id="A0A0F8I4V7"/>
<name>A0A0F8I4V7_METMZ</name>
<keyword evidence="2" id="KW-0479">Metal-binding</keyword>
<dbReference type="GO" id="GO:0052592">
    <property type="term" value="F:oxidoreductase activity, acting on CH or CH2 groups, with an iron-sulfur protein as acceptor"/>
    <property type="evidence" value="ECO:0007669"/>
    <property type="project" value="TreeGrafter"/>
</dbReference>
<dbReference type="PANTHER" id="PTHR31332">
    <property type="entry name" value="7-HYDROXYMETHYL CHLOROPHYLL A REDUCTASE, CHLOROPLASTIC"/>
    <property type="match status" value="1"/>
</dbReference>
<dbReference type="InterPro" id="IPR007516">
    <property type="entry name" value="Co_F420_Hydgase/DH_bsu_N"/>
</dbReference>
<dbReference type="PANTHER" id="PTHR31332:SF6">
    <property type="entry name" value="FORMATE DEHYDROGENASE SUBUNIT BETA"/>
    <property type="match status" value="1"/>
</dbReference>
<comment type="caution">
    <text evidence="7">The sequence shown here is derived from an EMBL/GenBank/DDBJ whole genome shotgun (WGS) entry which is preliminary data.</text>
</comment>
<dbReference type="InterPro" id="IPR017896">
    <property type="entry name" value="4Fe4S_Fe-S-bd"/>
</dbReference>
<dbReference type="InterPro" id="IPR007525">
    <property type="entry name" value="FrhB_FdhB_C"/>
</dbReference>
<dbReference type="EMBL" id="JJPP01000008">
    <property type="protein sequence ID" value="KKG83996.1"/>
    <property type="molecule type" value="Genomic_DNA"/>
</dbReference>
<feature type="domain" description="4Fe-4S ferredoxin-type" evidence="6">
    <location>
        <begin position="38"/>
        <end position="69"/>
    </location>
</feature>
<organism evidence="7 8">
    <name type="scientific">Methanosarcina mazei</name>
    <name type="common">Methanosarcina frisia</name>
    <dbReference type="NCBI Taxonomy" id="2209"/>
    <lineage>
        <taxon>Archaea</taxon>
        <taxon>Methanobacteriati</taxon>
        <taxon>Methanobacteriota</taxon>
        <taxon>Stenosarchaea group</taxon>
        <taxon>Methanomicrobia</taxon>
        <taxon>Methanosarcinales</taxon>
        <taxon>Methanosarcinaceae</taxon>
        <taxon>Methanosarcina</taxon>
    </lineage>
</organism>
<evidence type="ECO:0000313" key="7">
    <source>
        <dbReference type="EMBL" id="KKG83996.1"/>
    </source>
</evidence>
<accession>A0A0F8I4V7</accession>
<dbReference type="SUPFAM" id="SSF54862">
    <property type="entry name" value="4Fe-4S ferredoxins"/>
    <property type="match status" value="1"/>
</dbReference>
<keyword evidence="5" id="KW-0411">Iron-sulfur</keyword>
<dbReference type="Proteomes" id="UP000034817">
    <property type="component" value="Unassembled WGS sequence"/>
</dbReference>
<sequence length="465" mass="53138">MKPNVIDEIVKNDLCIGCGTCAGLCPQKILKIQDNEYGEYVSSETKACDSGCGLCLEVCPFSNNENETQMGAKIYGSTEGMKYLPETGYYLDSYAGYSNEFRQSSASGGMATWLLTNLLKEGIVDYVICPSPQKNPEKLFSFEILSDENSVKAASGSVYYPVEMSEVIQKIMEVPGRYAITGLPCFIKALRLAAQKNRKLRERIVFTIGLVCGQMKSKNYTRYIAALAGNNSLNKIQSVYYRGKSPEKPASNFYFQSTDVHGSQHKIFWNEGVSEAWVNRWFTPNACNYCDDVFAELADVTFMDAWLPEYSKDSRGTNLMLVRLPKILAYIQKGVEKKEIKVSEISVEKVIQSQAGVLDVKREQLSYRLNLARQKKRKTLEKRVKTRSDIGILKKREVRLKIRMQEESKELFLEYYQNYTLDIKTFRDRMHPYIKQTRQLRLLGRFAFLICTIKKISKVEGKKDE</sequence>
<dbReference type="PATRIC" id="fig|2209.72.peg.1017"/>
<keyword evidence="4" id="KW-0408">Iron</keyword>
<evidence type="ECO:0000256" key="5">
    <source>
        <dbReference type="ARBA" id="ARBA00023014"/>
    </source>
</evidence>
<evidence type="ECO:0000259" key="6">
    <source>
        <dbReference type="PROSITE" id="PS51379"/>
    </source>
</evidence>
<evidence type="ECO:0000256" key="1">
    <source>
        <dbReference type="ARBA" id="ARBA00001974"/>
    </source>
</evidence>
<dbReference type="PROSITE" id="PS00198">
    <property type="entry name" value="4FE4S_FER_1"/>
    <property type="match status" value="1"/>
</dbReference>
<dbReference type="Pfam" id="PF12838">
    <property type="entry name" value="Fer4_7"/>
    <property type="match status" value="1"/>
</dbReference>
<dbReference type="GO" id="GO:0051536">
    <property type="term" value="F:iron-sulfur cluster binding"/>
    <property type="evidence" value="ECO:0007669"/>
    <property type="project" value="UniProtKB-KW"/>
</dbReference>
<dbReference type="RefSeq" id="WP_048049815.1">
    <property type="nucleotide sequence ID" value="NZ_JJPP01000008.1"/>
</dbReference>
<proteinExistence type="predicted"/>
<comment type="cofactor">
    <cofactor evidence="1">
        <name>FAD</name>
        <dbReference type="ChEBI" id="CHEBI:57692"/>
    </cofactor>
</comment>
<evidence type="ECO:0000256" key="4">
    <source>
        <dbReference type="ARBA" id="ARBA00023004"/>
    </source>
</evidence>
<dbReference type="InterPro" id="IPR045220">
    <property type="entry name" value="FRHB/FDHB/HCAR-like"/>
</dbReference>
<reference evidence="7 8" key="1">
    <citation type="journal article" date="2015" name="ISME J.">
        <title>Genomic and phenotypic differentiation among Methanosarcina mazei populations from Columbia River sediment.</title>
        <authorList>
            <person name="Youngblut N.D."/>
            <person name="Wirth J.S."/>
            <person name="Henriksen J.R."/>
            <person name="Smith M."/>
            <person name="Simon H."/>
            <person name="Metcalf W.W."/>
            <person name="Whitaker R.J."/>
        </authorList>
    </citation>
    <scope>NUCLEOTIDE SEQUENCE [LARGE SCALE GENOMIC DNA]</scope>
    <source>
        <strain evidence="7 8">3.H.A.2.4</strain>
    </source>
</reference>
<evidence type="ECO:0000256" key="3">
    <source>
        <dbReference type="ARBA" id="ARBA00023002"/>
    </source>
</evidence>
<evidence type="ECO:0000313" key="8">
    <source>
        <dbReference type="Proteomes" id="UP000034817"/>
    </source>
</evidence>
<keyword evidence="3" id="KW-0560">Oxidoreductase</keyword>